<evidence type="ECO:0000313" key="1">
    <source>
        <dbReference type="EMBL" id="MDK9864363.1"/>
    </source>
</evidence>
<accession>A0AAW7ADY7</accession>
<name>A0AAW7ADY7_9STAP</name>
<organism evidence="1 2">
    <name type="scientific">Staphylococcus equorum</name>
    <dbReference type="NCBI Taxonomy" id="246432"/>
    <lineage>
        <taxon>Bacteria</taxon>
        <taxon>Bacillati</taxon>
        <taxon>Bacillota</taxon>
        <taxon>Bacilli</taxon>
        <taxon>Bacillales</taxon>
        <taxon>Staphylococcaceae</taxon>
        <taxon>Staphylococcus</taxon>
    </lineage>
</organism>
<reference evidence="1" key="2">
    <citation type="submission" date="2023-03" db="EMBL/GenBank/DDBJ databases">
        <authorList>
            <person name="Vazquez L."/>
            <person name="Rodriguez J."/>
            <person name="Mayo B."/>
            <person name="Florez A.B."/>
        </authorList>
    </citation>
    <scope>NUCLEOTIDE SEQUENCE</scope>
    <source>
        <strain evidence="1">5A3I</strain>
    </source>
</reference>
<evidence type="ECO:0000313" key="2">
    <source>
        <dbReference type="Proteomes" id="UP001174037"/>
    </source>
</evidence>
<gene>
    <name evidence="1" type="ORF">P1A27_00030</name>
</gene>
<dbReference type="EMBL" id="JARGCK010000001">
    <property type="protein sequence ID" value="MDK9864363.1"/>
    <property type="molecule type" value="Genomic_DNA"/>
</dbReference>
<sequence>MKSIKLIKYKGILYTSKRIKNSNKLKISNSYLDNSNRLTKKLDNNYLNAISRLKLPKFDVVSIKPHLTNVENIVKNVQKHVPKINNLMADNIIKVNRALNDSFKVHMNLINNITTNIDFSKLQKIINLLKESLIQFIKYSEKYRLSMKLEYFSDYYDIYLEKDKITDEDIYVTFKSHYATIKSNLIENDFYYPKRSYIQRVIDNFEKKRYTETTMLALASIDYLTIYNTYQEEREDNYKSINMILNKDILDNEEEIEQVITQYTVKLIKEYYGINNDIDDPDYINRNRLMHGIMDIESIKKIDCIKLLYLIDVLSTIKVKLVKD</sequence>
<protein>
    <recommendedName>
        <fullName evidence="3">DUF4209 domain-containing protein</fullName>
    </recommendedName>
</protein>
<reference evidence="1" key="1">
    <citation type="journal article" date="2023" name="Int. J. Mol. Sci.">
        <title>Antibiotic Resistance/Susceptibility Profiles of Staphylococcus equorum Strains from Cheese, and Genome Analysis for Antibiotic Resistance Genes.</title>
        <authorList>
            <person name="Vazquez L."/>
            <person name="Srednik M.E."/>
            <person name="Rodriguez J."/>
            <person name="Florez A.B."/>
            <person name="Mayo B."/>
        </authorList>
    </citation>
    <scope>NUCLEOTIDE SEQUENCE</scope>
    <source>
        <strain evidence="1">5A3I</strain>
    </source>
</reference>
<proteinExistence type="predicted"/>
<dbReference type="RefSeq" id="WP_285322681.1">
    <property type="nucleotide sequence ID" value="NZ_JARGCE010000001.1"/>
</dbReference>
<evidence type="ECO:0008006" key="3">
    <source>
        <dbReference type="Google" id="ProtNLM"/>
    </source>
</evidence>
<dbReference type="AlphaFoldDB" id="A0AAW7ADY7"/>
<dbReference type="Proteomes" id="UP001174037">
    <property type="component" value="Unassembled WGS sequence"/>
</dbReference>
<comment type="caution">
    <text evidence="1">The sequence shown here is derived from an EMBL/GenBank/DDBJ whole genome shotgun (WGS) entry which is preliminary data.</text>
</comment>